<reference evidence="1" key="1">
    <citation type="submission" date="2020-04" db="EMBL/GenBank/DDBJ databases">
        <authorList>
            <person name="Alioto T."/>
            <person name="Alioto T."/>
            <person name="Gomez Garrido J."/>
        </authorList>
    </citation>
    <scope>NUCLEOTIDE SEQUENCE</scope>
    <source>
        <strain evidence="1">A484AB</strain>
    </source>
</reference>
<dbReference type="EMBL" id="CACRXK020018621">
    <property type="protein sequence ID" value="CAB4032704.1"/>
    <property type="molecule type" value="Genomic_DNA"/>
</dbReference>
<evidence type="ECO:0000313" key="2">
    <source>
        <dbReference type="Proteomes" id="UP001152795"/>
    </source>
</evidence>
<comment type="caution">
    <text evidence="1">The sequence shown here is derived from an EMBL/GenBank/DDBJ whole genome shotgun (WGS) entry which is preliminary data.</text>
</comment>
<dbReference type="OrthoDB" id="5966487at2759"/>
<name>A0A6S7JRH9_PARCT</name>
<protein>
    <submittedName>
        <fullName evidence="1">Uncharacterized protein</fullName>
    </submittedName>
</protein>
<organism evidence="1 2">
    <name type="scientific">Paramuricea clavata</name>
    <name type="common">Red gorgonian</name>
    <name type="synonym">Violescent sea-whip</name>
    <dbReference type="NCBI Taxonomy" id="317549"/>
    <lineage>
        <taxon>Eukaryota</taxon>
        <taxon>Metazoa</taxon>
        <taxon>Cnidaria</taxon>
        <taxon>Anthozoa</taxon>
        <taxon>Octocorallia</taxon>
        <taxon>Malacalcyonacea</taxon>
        <taxon>Plexauridae</taxon>
        <taxon>Paramuricea</taxon>
    </lineage>
</organism>
<accession>A0A6S7JRH9</accession>
<sequence length="362" mass="40369">MDYAKVERCISPKLLQEFDYYLQRNSFRNLHIKFPLDYYKMFVFLWIKLTGKLKDWLYADADLFVASIGNETGLTLRPDYFEKEFGLIILGTVDGTSHGIYTEDRLVLTYFQYTVHFIFLGIPKRRLKRENSADQLLEDYETYIQSREFKLYCKETFQDTFKTVQKSAPGNTATLGLSATASTLGHATAGFAFTLAVDAVITIRALSHARKLRNAGEISEVEFRGTVIRKVRQTGCQLVAGSTGSMIGQIVIPVPVLGAMIGGFLGGLIGTGVSKGLDKVEEVRELKNKPSKSFTRKQSNVTNAISKNDSQSTVASQSAKGLVDFAKKLVKTSDENISQISSKLTRKISAVRCRDQNSTNLS</sequence>
<evidence type="ECO:0000313" key="1">
    <source>
        <dbReference type="EMBL" id="CAB4032704.1"/>
    </source>
</evidence>
<proteinExistence type="predicted"/>
<keyword evidence="2" id="KW-1185">Reference proteome</keyword>
<dbReference type="Proteomes" id="UP001152795">
    <property type="component" value="Unassembled WGS sequence"/>
</dbReference>
<dbReference type="AlphaFoldDB" id="A0A6S7JRH9"/>
<gene>
    <name evidence="1" type="ORF">PACLA_8A053687</name>
</gene>